<organism evidence="1 2">
    <name type="scientific">Candidatus Omnitrophus magneticus</name>
    <dbReference type="NCBI Taxonomy" id="1609969"/>
    <lineage>
        <taxon>Bacteria</taxon>
        <taxon>Pseudomonadati</taxon>
        <taxon>Candidatus Omnitrophota</taxon>
        <taxon>Candidatus Omnitrophus</taxon>
    </lineage>
</organism>
<accession>A0A0F0CJI5</accession>
<keyword evidence="2" id="KW-1185">Reference proteome</keyword>
<dbReference type="EMBL" id="JYNY01000562">
    <property type="protein sequence ID" value="KJJ83483.1"/>
    <property type="molecule type" value="Genomic_DNA"/>
</dbReference>
<dbReference type="AlphaFoldDB" id="A0A0F0CJI5"/>
<evidence type="ECO:0000313" key="2">
    <source>
        <dbReference type="Proteomes" id="UP000033428"/>
    </source>
</evidence>
<sequence>MYSSYILSVSFSIGSRHIIHRLGTLALTPSSDNCLSIAFVIASLNENAPLILSFIITTGIFRL</sequence>
<proteinExistence type="predicted"/>
<dbReference type="Proteomes" id="UP000033428">
    <property type="component" value="Unassembled WGS sequence"/>
</dbReference>
<protein>
    <submittedName>
        <fullName evidence="1">Uncharacterized protein</fullName>
    </submittedName>
</protein>
<evidence type="ECO:0000313" key="1">
    <source>
        <dbReference type="EMBL" id="KJJ83483.1"/>
    </source>
</evidence>
<name>A0A0F0CJI5_9BACT</name>
<gene>
    <name evidence="1" type="ORF">OMAG_002649</name>
</gene>
<comment type="caution">
    <text evidence="1">The sequence shown here is derived from an EMBL/GenBank/DDBJ whole genome shotgun (WGS) entry which is preliminary data.</text>
</comment>
<reference evidence="1 2" key="1">
    <citation type="submission" date="2015-02" db="EMBL/GenBank/DDBJ databases">
        <title>Single-cell genomics of uncultivated deep-branching MTB reveals a conserved set of magnetosome genes.</title>
        <authorList>
            <person name="Kolinko S."/>
            <person name="Richter M."/>
            <person name="Glockner F.O."/>
            <person name="Brachmann A."/>
            <person name="Schuler D."/>
        </authorList>
    </citation>
    <scope>NUCLEOTIDE SEQUENCE [LARGE SCALE GENOMIC DNA]</scope>
    <source>
        <strain evidence="1">SKK-01</strain>
    </source>
</reference>